<sequence>MAEDLVVSGFMGAATVQVAALSRITPLSAAEPLVRGMLAEHGVEVPLAEDEGSEYQVLKRSFGYWDLPIYFFEGPFHVQIPAWDDQSSLDRALVTLLDQRDSLTMPTERASIEQEMRAVVRAHVSER</sequence>
<dbReference type="EMBL" id="JACCAA010000001">
    <property type="protein sequence ID" value="NYG59334.1"/>
    <property type="molecule type" value="Genomic_DNA"/>
</dbReference>
<evidence type="ECO:0000313" key="2">
    <source>
        <dbReference type="Proteomes" id="UP000540656"/>
    </source>
</evidence>
<gene>
    <name evidence="1" type="ORF">BJ980_002257</name>
</gene>
<dbReference type="Proteomes" id="UP000540656">
    <property type="component" value="Unassembled WGS sequence"/>
</dbReference>
<evidence type="ECO:0000313" key="1">
    <source>
        <dbReference type="EMBL" id="NYG59334.1"/>
    </source>
</evidence>
<name>A0A7Y9S420_9ACTN</name>
<dbReference type="RefSeq" id="WP_179502394.1">
    <property type="nucleotide sequence ID" value="NZ_JACCAA010000001.1"/>
</dbReference>
<proteinExistence type="predicted"/>
<comment type="caution">
    <text evidence="1">The sequence shown here is derived from an EMBL/GenBank/DDBJ whole genome shotgun (WGS) entry which is preliminary data.</text>
</comment>
<protein>
    <submittedName>
        <fullName evidence="1">Uncharacterized protein</fullName>
    </submittedName>
</protein>
<organism evidence="1 2">
    <name type="scientific">Nocardioides daedukensis</name>
    <dbReference type="NCBI Taxonomy" id="634462"/>
    <lineage>
        <taxon>Bacteria</taxon>
        <taxon>Bacillati</taxon>
        <taxon>Actinomycetota</taxon>
        <taxon>Actinomycetes</taxon>
        <taxon>Propionibacteriales</taxon>
        <taxon>Nocardioidaceae</taxon>
        <taxon>Nocardioides</taxon>
    </lineage>
</organism>
<accession>A0A7Y9S420</accession>
<reference evidence="1 2" key="1">
    <citation type="submission" date="2020-07" db="EMBL/GenBank/DDBJ databases">
        <title>Sequencing the genomes of 1000 actinobacteria strains.</title>
        <authorList>
            <person name="Klenk H.-P."/>
        </authorList>
    </citation>
    <scope>NUCLEOTIDE SEQUENCE [LARGE SCALE GENOMIC DNA]</scope>
    <source>
        <strain evidence="1 2">DSM 23819</strain>
    </source>
</reference>
<keyword evidence="2" id="KW-1185">Reference proteome</keyword>
<dbReference type="AlphaFoldDB" id="A0A7Y9S420"/>